<comment type="caution">
    <text evidence="1">The sequence shown here is derived from an EMBL/GenBank/DDBJ whole genome shotgun (WGS) entry which is preliminary data.</text>
</comment>
<reference evidence="1 2" key="1">
    <citation type="journal article" date="2024" name="ISME J.">
        <title>Tailless and filamentous prophages are predominant in marine Vibrio.</title>
        <authorList>
            <person name="Steensen K."/>
            <person name="Seneca J."/>
            <person name="Bartlau N."/>
            <person name="Yu X.A."/>
            <person name="Hussain F.A."/>
            <person name="Polz M.F."/>
        </authorList>
    </citation>
    <scope>NUCLEOTIDE SEQUENCE [LARGE SCALE GENOMIC DNA]</scope>
    <source>
        <strain evidence="1 2">10N.222.51.A1</strain>
    </source>
</reference>
<dbReference type="RefSeq" id="WP_372268148.1">
    <property type="nucleotide sequence ID" value="NZ_JBFRUW010000095.1"/>
</dbReference>
<gene>
    <name evidence="1" type="ORF">AB4566_20175</name>
</gene>
<sequence>MSNIAHVVFEHHRKTVATKEADQAFVNWAMLAVFKSDNAIQFEIESEQAQNARLASDLRVLAESIVNYCPDVGKCSYNDVKELAEFIYWSYVKINRTQQEG</sequence>
<proteinExistence type="predicted"/>
<evidence type="ECO:0000313" key="1">
    <source>
        <dbReference type="EMBL" id="MFA0570584.1"/>
    </source>
</evidence>
<dbReference type="Proteomes" id="UP001570417">
    <property type="component" value="Unassembled WGS sequence"/>
</dbReference>
<keyword evidence="2" id="KW-1185">Reference proteome</keyword>
<dbReference type="EMBL" id="JBFRUW010000095">
    <property type="protein sequence ID" value="MFA0570584.1"/>
    <property type="molecule type" value="Genomic_DNA"/>
</dbReference>
<name>A0ABV4NGN2_9VIBR</name>
<evidence type="ECO:0000313" key="2">
    <source>
        <dbReference type="Proteomes" id="UP001570417"/>
    </source>
</evidence>
<protein>
    <submittedName>
        <fullName evidence="1">Uncharacterized protein</fullName>
    </submittedName>
</protein>
<organism evidence="1 2">
    <name type="scientific">Vibrio gallaecicus</name>
    <dbReference type="NCBI Taxonomy" id="552386"/>
    <lineage>
        <taxon>Bacteria</taxon>
        <taxon>Pseudomonadati</taxon>
        <taxon>Pseudomonadota</taxon>
        <taxon>Gammaproteobacteria</taxon>
        <taxon>Vibrionales</taxon>
        <taxon>Vibrionaceae</taxon>
        <taxon>Vibrio</taxon>
    </lineage>
</organism>
<accession>A0ABV4NGN2</accession>